<dbReference type="SUPFAM" id="SSF48726">
    <property type="entry name" value="Immunoglobulin"/>
    <property type="match status" value="1"/>
</dbReference>
<dbReference type="EMBL" id="JAHRIN010038008">
    <property type="protein sequence ID" value="MEQ2204887.1"/>
    <property type="molecule type" value="Genomic_DNA"/>
</dbReference>
<reference evidence="1 2" key="1">
    <citation type="submission" date="2021-06" db="EMBL/GenBank/DDBJ databases">
        <authorList>
            <person name="Palmer J.M."/>
        </authorList>
    </citation>
    <scope>NUCLEOTIDE SEQUENCE [LARGE SCALE GENOMIC DNA]</scope>
    <source>
        <strain evidence="1 2">XC_2019</strain>
        <tissue evidence="1">Muscle</tissue>
    </source>
</reference>
<dbReference type="Proteomes" id="UP001434883">
    <property type="component" value="Unassembled WGS sequence"/>
</dbReference>
<sequence length="98" mass="10490">KPSILRLSSSCVGEDSKVHCRCSVDSNPKAAVTWSVNGTVPSYDYNVSVTSEPNMVTASLRGYMAKPMSVICFAFNALGNDSLVLLQGVEGVSMFLPR</sequence>
<protein>
    <recommendedName>
        <fullName evidence="3">Ig-like domain-containing protein</fullName>
    </recommendedName>
</protein>
<dbReference type="InterPro" id="IPR013783">
    <property type="entry name" value="Ig-like_fold"/>
</dbReference>
<name>A0ABV0R9S2_9TELE</name>
<feature type="non-terminal residue" evidence="1">
    <location>
        <position position="1"/>
    </location>
</feature>
<keyword evidence="2" id="KW-1185">Reference proteome</keyword>
<evidence type="ECO:0000313" key="2">
    <source>
        <dbReference type="Proteomes" id="UP001434883"/>
    </source>
</evidence>
<evidence type="ECO:0008006" key="3">
    <source>
        <dbReference type="Google" id="ProtNLM"/>
    </source>
</evidence>
<proteinExistence type="predicted"/>
<evidence type="ECO:0000313" key="1">
    <source>
        <dbReference type="EMBL" id="MEQ2204887.1"/>
    </source>
</evidence>
<accession>A0ABV0R9S2</accession>
<dbReference type="InterPro" id="IPR036179">
    <property type="entry name" value="Ig-like_dom_sf"/>
</dbReference>
<dbReference type="Gene3D" id="2.60.40.10">
    <property type="entry name" value="Immunoglobulins"/>
    <property type="match status" value="1"/>
</dbReference>
<organism evidence="1 2">
    <name type="scientific">Xenoophorus captivus</name>
    <dbReference type="NCBI Taxonomy" id="1517983"/>
    <lineage>
        <taxon>Eukaryota</taxon>
        <taxon>Metazoa</taxon>
        <taxon>Chordata</taxon>
        <taxon>Craniata</taxon>
        <taxon>Vertebrata</taxon>
        <taxon>Euteleostomi</taxon>
        <taxon>Actinopterygii</taxon>
        <taxon>Neopterygii</taxon>
        <taxon>Teleostei</taxon>
        <taxon>Neoteleostei</taxon>
        <taxon>Acanthomorphata</taxon>
        <taxon>Ovalentaria</taxon>
        <taxon>Atherinomorphae</taxon>
        <taxon>Cyprinodontiformes</taxon>
        <taxon>Goodeidae</taxon>
        <taxon>Xenoophorus</taxon>
    </lineage>
</organism>
<gene>
    <name evidence="1" type="ORF">XENOCAPTIV_020408</name>
</gene>
<comment type="caution">
    <text evidence="1">The sequence shown here is derived from an EMBL/GenBank/DDBJ whole genome shotgun (WGS) entry which is preliminary data.</text>
</comment>